<sequence>NPQNSRVVHAAQQLAVQNAIQRQFQLRFGGLRAAARERQRPAILKRDAGGDISEKMGLAFYSFMSRAASEGVVASAVGRRTDVLPFSQPRRDTQTLRRSGDGARAAMSGGYYQLSRTNSEDGDKFEGLDERGSALVTIPTSPYYRSEDYQEIPTRLLHQYYESAVTVRQQDDIPKTGSYSSAPSSPASSSALQSMEHTETRLIHFITNSSRWRHLALPVSQTNPRRRAMYSGALLPGKTEPSIIASLKRRHPLHRRVLGRLLHEWNTLKALAHEQAVDSLGEEDEGTDDDGDDAQEEEANAHLYRDHDELKHSLRSVLQNFRESTRKFIILTSDFEFPVSYSPLKYLLGLDKRSTVPQQDVPAKQRRRKRSFDSAEQPNEEMEEDLEEDEEPFGFARLGLLPQWLRFDDTSRDHREGAQAPGQWRDGDVQLEVVHHAEVYDEYDDTVFNSNSIESQLGNLGGNNAFHFGLVFRLIAYPFNLVNPFHYPGGSPTGEWRPMEFTNWLISERFGYRRRPYTMHQVKVLQGGLMREMWETWREQEAINRDHKFRGLGGLNEVLPDEEKDNDVDPLHYPPKPQPSEEEDDDVVGTTEQLKRMIKRHSEEREEPVANTTVPSEEQQTRRKQGGIVDEDEQDTGPGPMINNKGLVDDGDAHVMFLFTHFVIERSREAMLWSWIVATLGGDRDEFGINQRNQAWKTLVEDSHSELRNRGVIEVLVERRKTMEPWRVQWALDQQASQDGYAYSYYDQKKGLEWWHGGSTYWPTLYNGDHFYPEPKDRREWTKCTIDWNVCFGSEMSSASEIFKRVAFEKTDVSYIQLLVVLKALVKASGDLGLSALLPPADRVYRTEPENLESQTPPSPIPVGEEDVPPHLPLTSHWKTANFSLPAVFASGYWDKDGTGVSLREWVQRALERYRYVI</sequence>
<comment type="caution">
    <text evidence="1">The sequence shown here is derived from an EMBL/GenBank/DDBJ whole genome shotgun (WGS) entry which is preliminary data.</text>
</comment>
<dbReference type="Proteomes" id="UP000789525">
    <property type="component" value="Unassembled WGS sequence"/>
</dbReference>
<feature type="non-terminal residue" evidence="1">
    <location>
        <position position="918"/>
    </location>
</feature>
<protein>
    <submittedName>
        <fullName evidence="1">2196_t:CDS:1</fullName>
    </submittedName>
</protein>
<accession>A0ACA9NGK9</accession>
<reference evidence="1" key="1">
    <citation type="submission" date="2021-06" db="EMBL/GenBank/DDBJ databases">
        <authorList>
            <person name="Kallberg Y."/>
            <person name="Tangrot J."/>
            <person name="Rosling A."/>
        </authorList>
    </citation>
    <scope>NUCLEOTIDE SEQUENCE</scope>
    <source>
        <strain evidence="1">CL356</strain>
    </source>
</reference>
<keyword evidence="2" id="KW-1185">Reference proteome</keyword>
<dbReference type="EMBL" id="CAJVPT010021201">
    <property type="protein sequence ID" value="CAG8653703.1"/>
    <property type="molecule type" value="Genomic_DNA"/>
</dbReference>
<proteinExistence type="predicted"/>
<organism evidence="1 2">
    <name type="scientific">Acaulospora colombiana</name>
    <dbReference type="NCBI Taxonomy" id="27376"/>
    <lineage>
        <taxon>Eukaryota</taxon>
        <taxon>Fungi</taxon>
        <taxon>Fungi incertae sedis</taxon>
        <taxon>Mucoromycota</taxon>
        <taxon>Glomeromycotina</taxon>
        <taxon>Glomeromycetes</taxon>
        <taxon>Diversisporales</taxon>
        <taxon>Acaulosporaceae</taxon>
        <taxon>Acaulospora</taxon>
    </lineage>
</organism>
<evidence type="ECO:0000313" key="2">
    <source>
        <dbReference type="Proteomes" id="UP000789525"/>
    </source>
</evidence>
<name>A0ACA9NGK9_9GLOM</name>
<feature type="non-terminal residue" evidence="1">
    <location>
        <position position="1"/>
    </location>
</feature>
<gene>
    <name evidence="1" type="ORF">ACOLOM_LOCUS8334</name>
</gene>
<evidence type="ECO:0000313" key="1">
    <source>
        <dbReference type="EMBL" id="CAG8653703.1"/>
    </source>
</evidence>